<dbReference type="AlphaFoldDB" id="I4BGT1"/>
<sequence length="88" mass="9875">MDALQLPFGRPSIDPDVNPTPSPRAALGSGQVATASNRQWHSIRRKWRHLGRELRLRRDQAHPAFSYAFVGTLMLLTIGAVVYALMQH</sequence>
<proteinExistence type="predicted"/>
<protein>
    <submittedName>
        <fullName evidence="3">Uncharacterized protein</fullName>
    </submittedName>
</protein>
<feature type="transmembrane region" description="Helical" evidence="2">
    <location>
        <begin position="64"/>
        <end position="86"/>
    </location>
</feature>
<keyword evidence="4" id="KW-1185">Reference proteome</keyword>
<evidence type="ECO:0000256" key="2">
    <source>
        <dbReference type="SAM" id="Phobius"/>
    </source>
</evidence>
<evidence type="ECO:0000313" key="4">
    <source>
        <dbReference type="Proteomes" id="UP000006057"/>
    </source>
</evidence>
<keyword evidence="2" id="KW-0472">Membrane</keyword>
<dbReference type="EMBL" id="CP003053">
    <property type="protein sequence ID" value="AFM16488.1"/>
    <property type="molecule type" value="Genomic_DNA"/>
</dbReference>
<organism evidence="3 4">
    <name type="scientific">Mycolicibacterium chubuense (strain NBB4)</name>
    <name type="common">Mycobacterium chubuense</name>
    <dbReference type="NCBI Taxonomy" id="710421"/>
    <lineage>
        <taxon>Bacteria</taxon>
        <taxon>Bacillati</taxon>
        <taxon>Actinomycetota</taxon>
        <taxon>Actinomycetes</taxon>
        <taxon>Mycobacteriales</taxon>
        <taxon>Mycobacteriaceae</taxon>
        <taxon>Mycolicibacterium</taxon>
    </lineage>
</organism>
<gene>
    <name evidence="3" type="ordered locus">Mycch_1697</name>
</gene>
<feature type="region of interest" description="Disordered" evidence="1">
    <location>
        <begin position="1"/>
        <end position="31"/>
    </location>
</feature>
<keyword evidence="2" id="KW-1133">Transmembrane helix</keyword>
<dbReference type="RefSeq" id="WP_014814969.1">
    <property type="nucleotide sequence ID" value="NC_018027.1"/>
</dbReference>
<dbReference type="PATRIC" id="fig|710421.3.peg.1700"/>
<dbReference type="STRING" id="710421.Mycch_1697"/>
<dbReference type="KEGG" id="mcb:Mycch_1697"/>
<dbReference type="Proteomes" id="UP000006057">
    <property type="component" value="Chromosome"/>
</dbReference>
<evidence type="ECO:0000256" key="1">
    <source>
        <dbReference type="SAM" id="MobiDB-lite"/>
    </source>
</evidence>
<dbReference type="HOGENOM" id="CLU_2465702_0_0_11"/>
<keyword evidence="2" id="KW-0812">Transmembrane</keyword>
<reference evidence="3 4" key="1">
    <citation type="submission" date="2012-06" db="EMBL/GenBank/DDBJ databases">
        <title>Complete sequence of chromosome of Mycobacterium chubuense NBB4.</title>
        <authorList>
            <consortium name="US DOE Joint Genome Institute"/>
            <person name="Lucas S."/>
            <person name="Han J."/>
            <person name="Lapidus A."/>
            <person name="Cheng J.-F."/>
            <person name="Goodwin L."/>
            <person name="Pitluck S."/>
            <person name="Peters L."/>
            <person name="Mikhailova N."/>
            <person name="Teshima H."/>
            <person name="Detter J.C."/>
            <person name="Han C."/>
            <person name="Tapia R."/>
            <person name="Land M."/>
            <person name="Hauser L."/>
            <person name="Kyrpides N."/>
            <person name="Ivanova N."/>
            <person name="Pagani I."/>
            <person name="Mattes T."/>
            <person name="Holmes A."/>
            <person name="Rutledge P."/>
            <person name="Paulsen I."/>
            <person name="Coleman N."/>
            <person name="Woyke T."/>
        </authorList>
    </citation>
    <scope>NUCLEOTIDE SEQUENCE [LARGE SCALE GENOMIC DNA]</scope>
    <source>
        <strain evidence="3 4">NBB4</strain>
    </source>
</reference>
<accession>I4BGT1</accession>
<evidence type="ECO:0000313" key="3">
    <source>
        <dbReference type="EMBL" id="AFM16488.1"/>
    </source>
</evidence>
<name>I4BGT1_MYCCN</name>